<keyword evidence="6" id="KW-0378">Hydrolase</keyword>
<dbReference type="GO" id="GO:0005524">
    <property type="term" value="F:ATP binding"/>
    <property type="evidence" value="ECO:0007669"/>
    <property type="project" value="UniProtKB-KW"/>
</dbReference>
<evidence type="ECO:0000259" key="13">
    <source>
        <dbReference type="PROSITE" id="PS51192"/>
    </source>
</evidence>
<dbReference type="InterPro" id="IPR038718">
    <property type="entry name" value="SNF2-like_sf"/>
</dbReference>
<keyword evidence="11" id="KW-0539">Nucleus</keyword>
<dbReference type="GO" id="GO:0005634">
    <property type="term" value="C:nucleus"/>
    <property type="evidence" value="ECO:0007669"/>
    <property type="project" value="UniProtKB-SubCell"/>
</dbReference>
<dbReference type="SUPFAM" id="SSF52540">
    <property type="entry name" value="P-loop containing nucleoside triphosphate hydrolases"/>
    <property type="match status" value="2"/>
</dbReference>
<evidence type="ECO:0000256" key="12">
    <source>
        <dbReference type="SAM" id="MobiDB-lite"/>
    </source>
</evidence>
<dbReference type="GO" id="GO:0007131">
    <property type="term" value="P:reciprocal meiotic recombination"/>
    <property type="evidence" value="ECO:0007669"/>
    <property type="project" value="TreeGrafter"/>
</dbReference>
<accession>A0A8H7S2A6</accession>
<dbReference type="PANTHER" id="PTHR45629">
    <property type="entry name" value="SNF2/RAD54 FAMILY MEMBER"/>
    <property type="match status" value="1"/>
</dbReference>
<dbReference type="GO" id="GO:0004386">
    <property type="term" value="F:helicase activity"/>
    <property type="evidence" value="ECO:0007669"/>
    <property type="project" value="UniProtKB-KW"/>
</dbReference>
<dbReference type="FunFam" id="3.40.50.300:FF:000332">
    <property type="entry name" value="DNA repair and recombination protein RAD54-like"/>
    <property type="match status" value="1"/>
</dbReference>
<dbReference type="PROSITE" id="PS51194">
    <property type="entry name" value="HELICASE_CTER"/>
    <property type="match status" value="1"/>
</dbReference>
<dbReference type="InterPro" id="IPR027417">
    <property type="entry name" value="P-loop_NTPase"/>
</dbReference>
<dbReference type="Pfam" id="PF00176">
    <property type="entry name" value="SNF2-rel_dom"/>
    <property type="match status" value="1"/>
</dbReference>
<dbReference type="SMART" id="SM00490">
    <property type="entry name" value="HELICc"/>
    <property type="match status" value="1"/>
</dbReference>
<evidence type="ECO:0000256" key="2">
    <source>
        <dbReference type="ARBA" id="ARBA00007025"/>
    </source>
</evidence>
<feature type="domain" description="Helicase ATP-binding" evidence="13">
    <location>
        <begin position="244"/>
        <end position="420"/>
    </location>
</feature>
<name>A0A8H7S2A6_9FUNG</name>
<evidence type="ECO:0000256" key="8">
    <source>
        <dbReference type="ARBA" id="ARBA00022840"/>
    </source>
</evidence>
<dbReference type="PANTHER" id="PTHR45629:SF7">
    <property type="entry name" value="DNA EXCISION REPAIR PROTEIN ERCC-6-RELATED"/>
    <property type="match status" value="1"/>
</dbReference>
<organism evidence="15 16">
    <name type="scientific">Circinella minor</name>
    <dbReference type="NCBI Taxonomy" id="1195481"/>
    <lineage>
        <taxon>Eukaryota</taxon>
        <taxon>Fungi</taxon>
        <taxon>Fungi incertae sedis</taxon>
        <taxon>Mucoromycota</taxon>
        <taxon>Mucoromycotina</taxon>
        <taxon>Mucoromycetes</taxon>
        <taxon>Mucorales</taxon>
        <taxon>Lichtheimiaceae</taxon>
        <taxon>Circinella</taxon>
    </lineage>
</organism>
<dbReference type="EMBL" id="JAEPRB010000111">
    <property type="protein sequence ID" value="KAG2221365.1"/>
    <property type="molecule type" value="Genomic_DNA"/>
</dbReference>
<keyword evidence="4" id="KW-0547">Nucleotide-binding</keyword>
<feature type="compositionally biased region" description="Basic residues" evidence="12">
    <location>
        <begin position="26"/>
        <end position="35"/>
    </location>
</feature>
<dbReference type="InterPro" id="IPR000330">
    <property type="entry name" value="SNF2_N"/>
</dbReference>
<evidence type="ECO:0000313" key="16">
    <source>
        <dbReference type="Proteomes" id="UP000646827"/>
    </source>
</evidence>
<evidence type="ECO:0000256" key="4">
    <source>
        <dbReference type="ARBA" id="ARBA00022741"/>
    </source>
</evidence>
<evidence type="ECO:0000256" key="7">
    <source>
        <dbReference type="ARBA" id="ARBA00022806"/>
    </source>
</evidence>
<comment type="similarity">
    <text evidence="2">Belongs to the SNF2/RAD54 helicase family.</text>
</comment>
<dbReference type="CDD" id="cd18793">
    <property type="entry name" value="SF2_C_SNF"/>
    <property type="match status" value="1"/>
</dbReference>
<comment type="caution">
    <text evidence="15">The sequence shown here is derived from an EMBL/GenBank/DDBJ whole genome shotgun (WGS) entry which is preliminary data.</text>
</comment>
<dbReference type="InterPro" id="IPR001650">
    <property type="entry name" value="Helicase_C-like"/>
</dbReference>
<evidence type="ECO:0000259" key="14">
    <source>
        <dbReference type="PROSITE" id="PS51194"/>
    </source>
</evidence>
<evidence type="ECO:0000256" key="5">
    <source>
        <dbReference type="ARBA" id="ARBA00022763"/>
    </source>
</evidence>
<dbReference type="GO" id="GO:0003677">
    <property type="term" value="F:DNA binding"/>
    <property type="evidence" value="ECO:0007669"/>
    <property type="project" value="UniProtKB-KW"/>
</dbReference>
<dbReference type="Gene3D" id="3.40.50.300">
    <property type="entry name" value="P-loop containing nucleotide triphosphate hydrolases"/>
    <property type="match status" value="1"/>
</dbReference>
<dbReference type="AlphaFoldDB" id="A0A8H7S2A6"/>
<evidence type="ECO:0000256" key="1">
    <source>
        <dbReference type="ARBA" id="ARBA00004123"/>
    </source>
</evidence>
<feature type="region of interest" description="Disordered" evidence="12">
    <location>
        <begin position="1"/>
        <end position="52"/>
    </location>
</feature>
<dbReference type="Gene3D" id="1.20.120.850">
    <property type="entry name" value="SWI2/SNF2 ATPases, N-terminal domain"/>
    <property type="match status" value="1"/>
</dbReference>
<feature type="compositionally biased region" description="Basic and acidic residues" evidence="12">
    <location>
        <begin position="179"/>
        <end position="193"/>
    </location>
</feature>
<proteinExistence type="inferred from homology"/>
<keyword evidence="16" id="KW-1185">Reference proteome</keyword>
<reference evidence="15 16" key="1">
    <citation type="submission" date="2020-12" db="EMBL/GenBank/DDBJ databases">
        <title>Metabolic potential, ecology and presence of endohyphal bacteria is reflected in genomic diversity of Mucoromycotina.</title>
        <authorList>
            <person name="Muszewska A."/>
            <person name="Okrasinska A."/>
            <person name="Steczkiewicz K."/>
            <person name="Drgas O."/>
            <person name="Orlowska M."/>
            <person name="Perlinska-Lenart U."/>
            <person name="Aleksandrzak-Piekarczyk T."/>
            <person name="Szatraj K."/>
            <person name="Zielenkiewicz U."/>
            <person name="Pilsyk S."/>
            <person name="Malc E."/>
            <person name="Mieczkowski P."/>
            <person name="Kruszewska J.S."/>
            <person name="Biernat P."/>
            <person name="Pawlowska J."/>
        </authorList>
    </citation>
    <scope>NUCLEOTIDE SEQUENCE [LARGE SCALE GENOMIC DNA]</scope>
    <source>
        <strain evidence="15 16">CBS 142.35</strain>
    </source>
</reference>
<dbReference type="Pfam" id="PF00271">
    <property type="entry name" value="Helicase_C"/>
    <property type="match status" value="1"/>
</dbReference>
<dbReference type="Proteomes" id="UP000646827">
    <property type="component" value="Unassembled WGS sequence"/>
</dbReference>
<gene>
    <name evidence="15" type="ORF">INT45_012411</name>
</gene>
<protein>
    <recommendedName>
        <fullName evidence="17">DNA repair and recombination protein RAD54</fullName>
    </recommendedName>
</protein>
<dbReference type="GO" id="GO:0045003">
    <property type="term" value="P:double-strand break repair via synthesis-dependent strand annealing"/>
    <property type="evidence" value="ECO:0007669"/>
    <property type="project" value="TreeGrafter"/>
</dbReference>
<evidence type="ECO:0000256" key="11">
    <source>
        <dbReference type="ARBA" id="ARBA00023242"/>
    </source>
</evidence>
<keyword evidence="3" id="KW-0597">Phosphoprotein</keyword>
<evidence type="ECO:0000256" key="10">
    <source>
        <dbReference type="ARBA" id="ARBA00023204"/>
    </source>
</evidence>
<feature type="domain" description="Helicase C-terminal" evidence="14">
    <location>
        <begin position="572"/>
        <end position="725"/>
    </location>
</feature>
<dbReference type="InterPro" id="IPR050496">
    <property type="entry name" value="SNF2_RAD54_helicase_repair"/>
</dbReference>
<dbReference type="InterPro" id="IPR014001">
    <property type="entry name" value="Helicase_ATP-bd"/>
</dbReference>
<evidence type="ECO:0000256" key="3">
    <source>
        <dbReference type="ARBA" id="ARBA00022553"/>
    </source>
</evidence>
<dbReference type="InterPro" id="IPR049730">
    <property type="entry name" value="SNF2/RAD54-like_C"/>
</dbReference>
<keyword evidence="10" id="KW-0234">DNA repair</keyword>
<keyword evidence="7" id="KW-0347">Helicase</keyword>
<dbReference type="OrthoDB" id="413460at2759"/>
<dbReference type="FunFam" id="3.40.50.10810:FF:000010">
    <property type="entry name" value="DNA repair and recombination protein RAD54-like"/>
    <property type="match status" value="1"/>
</dbReference>
<sequence length="811" mass="92521">MILKKPKSLILQQKQQKQQEEEKNLKRFPKRKRTVKSYALGDATNDNDDSDFDDDHGVKKHCTLNDLSNGPVKNLWPLSRIPKDYDAKAVLSKKFQVPMAADKSNNSVISNSFGARRTLGMRRRPGSMNRLLYDPNAEDVIILWDPKEEEGLQRKRQEEEAAAIAAARGTTSDDENDDEKTVVEEELKKEQKPLRPGKKSLSEILGLKKEESKKAPVMLDPILTRILRPHQLDGLKFLYRCTTGKVQPDAFGCIMADEMGLGKTLQCISLVWTLLRQSGEMGKPTIQKAVITCPSSLVRNWANEFTKWLGENRVRPLVVDNSNSKEKIATVKRWAAAQGQVVNPVLIVSYETLRAYTKYLKNSPIGLLLCDEGHRLKNGSSLLFQELNSLPVQRRVILSGTPIQNDLSEYYSLLDFANPGLLGTPNEFRRNFENPILRGRDADASEKDRQVSDQKVAEFWAIVSRFTIRRTNDILNKYLPTKYEHVVFCKLAPLQMELYNIFMKSPEIKKLLRGQGSQPLKAITMLKKLCNHPGLLKLPEELDGSENVLPADYHSTGRHATVNPTFSGKFMILERMLAQIKRETEDKIVIVSNYTQTLDLIQTYCRQHRYGVLRLDGTMTIPKRQKLVDRFNDPEGEEFVFLLSSKAGGCGLNLIGANRLILFDPDWNPASDQQALARIWRDGQKKDCFIYRFIGAGTIEEKIFQRQSHKQSISNCVVDEATDSERHFSLADMRQLFQLNNDSECETHDTFKCKRCIQGKQYRKAETMQYGDASSWDHYDKDLLRLPDPMLREEAGKGVVSYVFGFISHLK</sequence>
<dbReference type="SMART" id="SM00487">
    <property type="entry name" value="DEXDc"/>
    <property type="match status" value="1"/>
</dbReference>
<keyword evidence="9" id="KW-0238">DNA-binding</keyword>
<comment type="subcellular location">
    <subcellularLocation>
        <location evidence="1">Nucleus</location>
    </subcellularLocation>
</comment>
<dbReference type="Pfam" id="PF08658">
    <property type="entry name" value="Rad54_N"/>
    <property type="match status" value="1"/>
</dbReference>
<dbReference type="GO" id="GO:0016817">
    <property type="term" value="F:hydrolase activity, acting on acid anhydrides"/>
    <property type="evidence" value="ECO:0007669"/>
    <property type="project" value="InterPro"/>
</dbReference>
<evidence type="ECO:0000256" key="6">
    <source>
        <dbReference type="ARBA" id="ARBA00022801"/>
    </source>
</evidence>
<evidence type="ECO:0000256" key="9">
    <source>
        <dbReference type="ARBA" id="ARBA00023125"/>
    </source>
</evidence>
<dbReference type="Gene3D" id="3.40.50.10810">
    <property type="entry name" value="Tandem AAA-ATPase domain"/>
    <property type="match status" value="1"/>
</dbReference>
<keyword evidence="5" id="KW-0227">DNA damage</keyword>
<evidence type="ECO:0000313" key="15">
    <source>
        <dbReference type="EMBL" id="KAG2221365.1"/>
    </source>
</evidence>
<dbReference type="GO" id="GO:0015616">
    <property type="term" value="F:DNA translocase activity"/>
    <property type="evidence" value="ECO:0007669"/>
    <property type="project" value="TreeGrafter"/>
</dbReference>
<feature type="region of interest" description="Disordered" evidence="12">
    <location>
        <begin position="157"/>
        <end position="195"/>
    </location>
</feature>
<keyword evidence="8" id="KW-0067">ATP-binding</keyword>
<evidence type="ECO:0008006" key="17">
    <source>
        <dbReference type="Google" id="ProtNLM"/>
    </source>
</evidence>
<dbReference type="InterPro" id="IPR013967">
    <property type="entry name" value="Rad54_N"/>
</dbReference>
<dbReference type="PROSITE" id="PS51192">
    <property type="entry name" value="HELICASE_ATP_BIND_1"/>
    <property type="match status" value="1"/>
</dbReference>